<evidence type="ECO:0000256" key="8">
    <source>
        <dbReference type="ARBA" id="ARBA00022840"/>
    </source>
</evidence>
<proteinExistence type="inferred from homology"/>
<dbReference type="GO" id="GO:0005634">
    <property type="term" value="C:nucleus"/>
    <property type="evidence" value="ECO:0007669"/>
    <property type="project" value="TreeGrafter"/>
</dbReference>
<evidence type="ECO:0000256" key="2">
    <source>
        <dbReference type="ARBA" id="ARBA00022723"/>
    </source>
</evidence>
<keyword evidence="3" id="KW-0547">Nucleotide-binding</keyword>
<feature type="region of interest" description="Disordered" evidence="10">
    <location>
        <begin position="1089"/>
        <end position="1197"/>
    </location>
</feature>
<evidence type="ECO:0000256" key="5">
    <source>
        <dbReference type="ARBA" id="ARBA00022801"/>
    </source>
</evidence>
<dbReference type="PROSITE" id="PS50089">
    <property type="entry name" value="ZF_RING_2"/>
    <property type="match status" value="1"/>
</dbReference>
<dbReference type="InterPro" id="IPR013083">
    <property type="entry name" value="Znf_RING/FYVE/PHD"/>
</dbReference>
<dbReference type="GO" id="GO:0004386">
    <property type="term" value="F:helicase activity"/>
    <property type="evidence" value="ECO:0007669"/>
    <property type="project" value="UniProtKB-KW"/>
</dbReference>
<dbReference type="Proteomes" id="UP000184330">
    <property type="component" value="Unassembled WGS sequence"/>
</dbReference>
<evidence type="ECO:0000256" key="6">
    <source>
        <dbReference type="ARBA" id="ARBA00022806"/>
    </source>
</evidence>
<dbReference type="InterPro" id="IPR001650">
    <property type="entry name" value="Helicase_C-like"/>
</dbReference>
<feature type="compositionally biased region" description="Polar residues" evidence="10">
    <location>
        <begin position="459"/>
        <end position="471"/>
    </location>
</feature>
<evidence type="ECO:0000256" key="3">
    <source>
        <dbReference type="ARBA" id="ARBA00022741"/>
    </source>
</evidence>
<evidence type="ECO:0000259" key="13">
    <source>
        <dbReference type="PROSITE" id="PS51194"/>
    </source>
</evidence>
<keyword evidence="6" id="KW-0347">Helicase</keyword>
<dbReference type="Gene3D" id="3.40.50.10810">
    <property type="entry name" value="Tandem AAA-ATPase domain"/>
    <property type="match status" value="1"/>
</dbReference>
<feature type="region of interest" description="Disordered" evidence="10">
    <location>
        <begin position="295"/>
        <end position="491"/>
    </location>
</feature>
<dbReference type="Pfam" id="PF00271">
    <property type="entry name" value="Helicase_C"/>
    <property type="match status" value="1"/>
</dbReference>
<protein>
    <submittedName>
        <fullName evidence="14">Related to DNA repair protein RAD16</fullName>
    </submittedName>
</protein>
<feature type="region of interest" description="Disordered" evidence="10">
    <location>
        <begin position="142"/>
        <end position="223"/>
    </location>
</feature>
<name>A0A1L7XF77_9HELO</name>
<dbReference type="InterPro" id="IPR014001">
    <property type="entry name" value="Helicase_ATP-bd"/>
</dbReference>
<feature type="compositionally biased region" description="Low complexity" evidence="10">
    <location>
        <begin position="295"/>
        <end position="312"/>
    </location>
</feature>
<keyword evidence="2" id="KW-0479">Metal-binding</keyword>
<feature type="compositionally biased region" description="Acidic residues" evidence="10">
    <location>
        <begin position="1137"/>
        <end position="1157"/>
    </location>
</feature>
<evidence type="ECO:0000313" key="15">
    <source>
        <dbReference type="Proteomes" id="UP000184330"/>
    </source>
</evidence>
<dbReference type="GO" id="GO:0005737">
    <property type="term" value="C:cytoplasm"/>
    <property type="evidence" value="ECO:0007669"/>
    <property type="project" value="TreeGrafter"/>
</dbReference>
<feature type="compositionally biased region" description="Acidic residues" evidence="10">
    <location>
        <begin position="1093"/>
        <end position="1126"/>
    </location>
</feature>
<reference evidence="14 15" key="1">
    <citation type="submission" date="2016-03" db="EMBL/GenBank/DDBJ databases">
        <authorList>
            <person name="Ploux O."/>
        </authorList>
    </citation>
    <scope>NUCLEOTIDE SEQUENCE [LARGE SCALE GENOMIC DNA]</scope>
    <source>
        <strain evidence="14 15">UAMH 11012</strain>
    </source>
</reference>
<dbReference type="STRING" id="576137.A0A1L7XF77"/>
<feature type="compositionally biased region" description="Low complexity" evidence="10">
    <location>
        <begin position="329"/>
        <end position="346"/>
    </location>
</feature>
<evidence type="ECO:0000313" key="14">
    <source>
        <dbReference type="EMBL" id="CZR63682.1"/>
    </source>
</evidence>
<dbReference type="InterPro" id="IPR027417">
    <property type="entry name" value="P-loop_NTPase"/>
</dbReference>
<comment type="similarity">
    <text evidence="1">Belongs to the SNF2/RAD54 helicase family.</text>
</comment>
<feature type="domain" description="RING-type" evidence="11">
    <location>
        <begin position="1017"/>
        <end position="1070"/>
    </location>
</feature>
<dbReference type="GO" id="GO:0008270">
    <property type="term" value="F:zinc ion binding"/>
    <property type="evidence" value="ECO:0007669"/>
    <property type="project" value="UniProtKB-KW"/>
</dbReference>
<sequence length="1406" mass="154757">MSQSQQAGSQASNQQAIQELIEEIAFQKVLLASIDDSVQNREAAVAEVKSEILSLEKQVRALKRGNTTTASSSQASTSSHAIQATPSASSSSKKPAHTSPEDDTTVGSVMDSSMSEYRTYLLFLPNAHSRLLHPTLPPSAGRKHFANESADQWHSLSSASSMPSTPNSADSLGDLVSPSRINLPSRKRSHSKHLDGALAPIEDVKSRRTSPSPYMTGPTTPSSTMSSGYGYYPVFGEGYFDLTLFVHKFTIISPPSDEELEAFGDRFFMEQQKQEEDRLRRVRLDEEYARCVQQALAPQSTSSSSAHAAPSSINAFGRMSGMGPPPPTFGSGSASSSSAQFGQSSGRKLPWNPSSSHKPSIKAEPRSMTSGIKREEPSGMNAGFSSYASQTNPLSRPAIKSEASSSRPMPGSFRNIKSEALSSRSMPGAFRDDSSNASDSDIEIIPSSAFHDNGRYTRPTGSHGPSQQSVKRSPESMAAGQAALQRMGQSQSGDALQMALFGNDRMPDWMTGASANTYDSLGVASSSQNPFTGKSEYVYPGMHAAGAGMGYTMNNLPVYGGSDLGSSSNPFSVDASDPDSLDNLIQRSGNNWEELRGHLGLGANMNDHLDYILNDPRKTNEQIKDLLENIRPDDEIPPENREGTPEGLVYPLYEHQKLALTWLKAMEEGKNKGGILADDMGLGKTISSLALMLSRPSDDRLRKTTLIVGPVALVRQWDREIKKKVKPGFRLSTIMLHGRNKNLGWDDLRTYDVVLTTYGTLAAEWKRLEKFLAERKGQEYDQAPMRRQFPLLGPKSQFYRVLLDEAQCIKNKATLAAKAACQINSLYRFCLTGTPMMNNVGELYSLIHFLRIKPYNEYTRFNSEFGMLTKESGRNRYDLDKVMQKLQAVLKAILLRRTKTSLIDGKPIITLPEKTEEIQHVVFSEEEQEFYKALETKTQLQFNKYLKAGTVGKNYSNVLVLLLRLRQACCHPHLIQDFEEAAPAGGELSMEAMMELAKNLAPEVIARLLAAEDAFECPVCYDGVPNPRIICPCGHDTCSECLTKISDSAVQQNVADGNDGAAKGRCPTCRGDLIMSKVIDYVAFKKVHKPEDVPDDGEETASDADETDASETESEDEDESDDDANSDGDLRNFIVPDDIDDIDDDSTEGEEGDDEAEFAPSTSKGKGKATAKSSTKPKKSKKKDKKGKGKSKKKEKVHVSMAMLKKEATKTKEGRRRYMRYLKKNWQPSAKVTKCTELLGQFREEKKKTIIFSQFVSLLDLLQVPIDENGWKCLRYDGSMSADARNDAIVKFTDSSECNIMLISLKAGNAGLNLVAASRVIILDPFWNPFIEMQAVDRAYRIGQQDEVQVHRILIEETVEDRIIALQEKKRKLVDTALNEGAGQAIGRLDVQQLAFLFGVTPNGGR</sequence>
<dbReference type="PROSITE" id="PS51194">
    <property type="entry name" value="HELICASE_CTER"/>
    <property type="match status" value="1"/>
</dbReference>
<dbReference type="PROSITE" id="PS51192">
    <property type="entry name" value="HELICASE_ATP_BIND_1"/>
    <property type="match status" value="1"/>
</dbReference>
<dbReference type="InterPro" id="IPR049730">
    <property type="entry name" value="SNF2/RAD54-like_C"/>
</dbReference>
<dbReference type="OrthoDB" id="423559at2759"/>
<feature type="compositionally biased region" description="Low complexity" evidence="10">
    <location>
        <begin position="209"/>
        <end position="223"/>
    </location>
</feature>
<dbReference type="CDD" id="cd18793">
    <property type="entry name" value="SF2_C_SNF"/>
    <property type="match status" value="1"/>
</dbReference>
<evidence type="ECO:0000256" key="4">
    <source>
        <dbReference type="ARBA" id="ARBA00022771"/>
    </source>
</evidence>
<dbReference type="SMART" id="SM00490">
    <property type="entry name" value="HELICc"/>
    <property type="match status" value="1"/>
</dbReference>
<dbReference type="Gene3D" id="3.40.50.300">
    <property type="entry name" value="P-loop containing nucleotide triphosphate hydrolases"/>
    <property type="match status" value="2"/>
</dbReference>
<dbReference type="GO" id="GO:0005524">
    <property type="term" value="F:ATP binding"/>
    <property type="evidence" value="ECO:0007669"/>
    <property type="project" value="UniProtKB-KW"/>
</dbReference>
<keyword evidence="8" id="KW-0067">ATP-binding</keyword>
<evidence type="ECO:0000259" key="12">
    <source>
        <dbReference type="PROSITE" id="PS51192"/>
    </source>
</evidence>
<organism evidence="14 15">
    <name type="scientific">Phialocephala subalpina</name>
    <dbReference type="NCBI Taxonomy" id="576137"/>
    <lineage>
        <taxon>Eukaryota</taxon>
        <taxon>Fungi</taxon>
        <taxon>Dikarya</taxon>
        <taxon>Ascomycota</taxon>
        <taxon>Pezizomycotina</taxon>
        <taxon>Leotiomycetes</taxon>
        <taxon>Helotiales</taxon>
        <taxon>Mollisiaceae</taxon>
        <taxon>Phialocephala</taxon>
        <taxon>Phialocephala fortinii species complex</taxon>
    </lineage>
</organism>
<dbReference type="Pfam" id="PF00097">
    <property type="entry name" value="zf-C3HC4"/>
    <property type="match status" value="1"/>
</dbReference>
<feature type="domain" description="Helicase ATP-binding" evidence="12">
    <location>
        <begin position="665"/>
        <end position="853"/>
    </location>
</feature>
<dbReference type="CDD" id="cd18008">
    <property type="entry name" value="DEXDc_SHPRH-like"/>
    <property type="match status" value="1"/>
</dbReference>
<keyword evidence="4 9" id="KW-0863">Zinc-finger</keyword>
<dbReference type="SMART" id="SM00487">
    <property type="entry name" value="DEXDc"/>
    <property type="match status" value="1"/>
</dbReference>
<evidence type="ECO:0000256" key="1">
    <source>
        <dbReference type="ARBA" id="ARBA00007025"/>
    </source>
</evidence>
<dbReference type="EMBL" id="FJOG01000024">
    <property type="protein sequence ID" value="CZR63682.1"/>
    <property type="molecule type" value="Genomic_DNA"/>
</dbReference>
<dbReference type="InterPro" id="IPR018957">
    <property type="entry name" value="Znf_C3HC4_RING-type"/>
</dbReference>
<dbReference type="InterPro" id="IPR038718">
    <property type="entry name" value="SNF2-like_sf"/>
</dbReference>
<keyword evidence="5" id="KW-0378">Hydrolase</keyword>
<feature type="compositionally biased region" description="Low complexity" evidence="10">
    <location>
        <begin position="67"/>
        <end position="93"/>
    </location>
</feature>
<dbReference type="Pfam" id="PF00176">
    <property type="entry name" value="SNF2-rel_dom"/>
    <property type="match status" value="1"/>
</dbReference>
<feature type="compositionally biased region" description="Basic residues" evidence="10">
    <location>
        <begin position="1165"/>
        <end position="1196"/>
    </location>
</feature>
<feature type="region of interest" description="Disordered" evidence="10">
    <location>
        <begin position="63"/>
        <end position="109"/>
    </location>
</feature>
<evidence type="ECO:0000256" key="7">
    <source>
        <dbReference type="ARBA" id="ARBA00022833"/>
    </source>
</evidence>
<evidence type="ECO:0000256" key="9">
    <source>
        <dbReference type="PROSITE-ProRule" id="PRU00175"/>
    </source>
</evidence>
<dbReference type="SMART" id="SM00184">
    <property type="entry name" value="RING"/>
    <property type="match status" value="1"/>
</dbReference>
<dbReference type="InterPro" id="IPR050628">
    <property type="entry name" value="SNF2_RAD54_helicase_TF"/>
</dbReference>
<dbReference type="GO" id="GO:0000724">
    <property type="term" value="P:double-strand break repair via homologous recombination"/>
    <property type="evidence" value="ECO:0007669"/>
    <property type="project" value="TreeGrafter"/>
</dbReference>
<evidence type="ECO:0000259" key="11">
    <source>
        <dbReference type="PROSITE" id="PS50089"/>
    </source>
</evidence>
<keyword evidence="7" id="KW-0862">Zinc</keyword>
<accession>A0A1L7XF77</accession>
<dbReference type="GO" id="GO:0016787">
    <property type="term" value="F:hydrolase activity"/>
    <property type="evidence" value="ECO:0007669"/>
    <property type="project" value="UniProtKB-KW"/>
</dbReference>
<gene>
    <name evidence="14" type="ORF">PAC_13579</name>
</gene>
<evidence type="ECO:0000256" key="10">
    <source>
        <dbReference type="SAM" id="MobiDB-lite"/>
    </source>
</evidence>
<dbReference type="SUPFAM" id="SSF52540">
    <property type="entry name" value="P-loop containing nucleoside triphosphate hydrolases"/>
    <property type="match status" value="2"/>
</dbReference>
<dbReference type="PANTHER" id="PTHR45626">
    <property type="entry name" value="TRANSCRIPTION TERMINATION FACTOR 2-RELATED"/>
    <property type="match status" value="1"/>
</dbReference>
<dbReference type="InterPro" id="IPR001841">
    <property type="entry name" value="Znf_RING"/>
</dbReference>
<dbReference type="SUPFAM" id="SSF57850">
    <property type="entry name" value="RING/U-box"/>
    <property type="match status" value="1"/>
</dbReference>
<keyword evidence="15" id="KW-1185">Reference proteome</keyword>
<dbReference type="PANTHER" id="PTHR45626:SF16">
    <property type="entry name" value="ATP-DEPENDENT HELICASE ULS1"/>
    <property type="match status" value="1"/>
</dbReference>
<dbReference type="Gene3D" id="3.30.40.10">
    <property type="entry name" value="Zinc/RING finger domain, C3HC4 (zinc finger)"/>
    <property type="match status" value="1"/>
</dbReference>
<dbReference type="InterPro" id="IPR000330">
    <property type="entry name" value="SNF2_N"/>
</dbReference>
<feature type="compositionally biased region" description="Polar residues" evidence="10">
    <location>
        <begin position="383"/>
        <end position="394"/>
    </location>
</feature>
<feature type="domain" description="Helicase C-terminal" evidence="13">
    <location>
        <begin position="1234"/>
        <end position="1397"/>
    </location>
</feature>
<dbReference type="GO" id="GO:0008094">
    <property type="term" value="F:ATP-dependent activity, acting on DNA"/>
    <property type="evidence" value="ECO:0007669"/>
    <property type="project" value="TreeGrafter"/>
</dbReference>
<feature type="compositionally biased region" description="Low complexity" evidence="10">
    <location>
        <begin position="155"/>
        <end position="169"/>
    </location>
</feature>